<comment type="caution">
    <text evidence="1">The sequence shown here is derived from an EMBL/GenBank/DDBJ whole genome shotgun (WGS) entry which is preliminary data.</text>
</comment>
<gene>
    <name evidence="1" type="ORF">GOODEAATRI_026220</name>
</gene>
<name>A0ABV0NH19_9TELE</name>
<evidence type="ECO:0000313" key="1">
    <source>
        <dbReference type="EMBL" id="MEQ2169542.1"/>
    </source>
</evidence>
<proteinExistence type="predicted"/>
<sequence>MCRRSVVKQSALQLIVVEGSSGCESMESMAMARAVKMAVVAGQSYRWGSGLCPDPDVTTKAVRAWWSFHSLKCRPYKYMCHHSHGQMQARASLSTEYFRSAEVSDLEANATERSVPCCS</sequence>
<evidence type="ECO:0000313" key="2">
    <source>
        <dbReference type="Proteomes" id="UP001476798"/>
    </source>
</evidence>
<organism evidence="1 2">
    <name type="scientific">Goodea atripinnis</name>
    <dbReference type="NCBI Taxonomy" id="208336"/>
    <lineage>
        <taxon>Eukaryota</taxon>
        <taxon>Metazoa</taxon>
        <taxon>Chordata</taxon>
        <taxon>Craniata</taxon>
        <taxon>Vertebrata</taxon>
        <taxon>Euteleostomi</taxon>
        <taxon>Actinopterygii</taxon>
        <taxon>Neopterygii</taxon>
        <taxon>Teleostei</taxon>
        <taxon>Neoteleostei</taxon>
        <taxon>Acanthomorphata</taxon>
        <taxon>Ovalentaria</taxon>
        <taxon>Atherinomorphae</taxon>
        <taxon>Cyprinodontiformes</taxon>
        <taxon>Goodeidae</taxon>
        <taxon>Goodea</taxon>
    </lineage>
</organism>
<protein>
    <submittedName>
        <fullName evidence="1">Uncharacterized protein</fullName>
    </submittedName>
</protein>
<dbReference type="EMBL" id="JAHRIO010033198">
    <property type="protein sequence ID" value="MEQ2169542.1"/>
    <property type="molecule type" value="Genomic_DNA"/>
</dbReference>
<reference evidence="1 2" key="1">
    <citation type="submission" date="2021-06" db="EMBL/GenBank/DDBJ databases">
        <authorList>
            <person name="Palmer J.M."/>
        </authorList>
    </citation>
    <scope>NUCLEOTIDE SEQUENCE [LARGE SCALE GENOMIC DNA]</scope>
    <source>
        <strain evidence="1 2">GA_2019</strain>
        <tissue evidence="1">Muscle</tissue>
    </source>
</reference>
<dbReference type="Proteomes" id="UP001476798">
    <property type="component" value="Unassembled WGS sequence"/>
</dbReference>
<keyword evidence="2" id="KW-1185">Reference proteome</keyword>
<accession>A0ABV0NH19</accession>